<dbReference type="PANTHER" id="PTHR33055:SF13">
    <property type="entry name" value="TRANSPOSASE"/>
    <property type="match status" value="1"/>
</dbReference>
<sequence>MPELGSLNRKQVASLAGVAPYAYESGKKIGYRKTYGGRADLKPVLFMSAMTASRSNGKLGTFYNKLVENGKKKMVALIAVMRKIIVIANAKIRDLKRDLKIL</sequence>
<dbReference type="Proteomes" id="UP000184222">
    <property type="component" value="Chromosome"/>
</dbReference>
<feature type="domain" description="Transposase IS116/IS110/IS902 C-terminal" evidence="1">
    <location>
        <begin position="8"/>
        <end position="63"/>
    </location>
</feature>
<dbReference type="InterPro" id="IPR047650">
    <property type="entry name" value="Transpos_IS110"/>
</dbReference>
<evidence type="ECO:0000313" key="3">
    <source>
        <dbReference type="Proteomes" id="UP000184222"/>
    </source>
</evidence>
<evidence type="ECO:0000259" key="1">
    <source>
        <dbReference type="Pfam" id="PF02371"/>
    </source>
</evidence>
<dbReference type="Pfam" id="PF02371">
    <property type="entry name" value="Transposase_20"/>
    <property type="match status" value="1"/>
</dbReference>
<evidence type="ECO:0000313" key="2">
    <source>
        <dbReference type="EMBL" id="API87772.1"/>
    </source>
</evidence>
<dbReference type="KEGG" id="frx:F7310_05025"/>
<keyword evidence="3" id="KW-1185">Reference proteome</keyword>
<dbReference type="PANTHER" id="PTHR33055">
    <property type="entry name" value="TRANSPOSASE FOR INSERTION SEQUENCE ELEMENT IS1111A"/>
    <property type="match status" value="1"/>
</dbReference>
<dbReference type="AlphaFoldDB" id="A0A1L4BVA0"/>
<accession>A0A1L4BVA0</accession>
<protein>
    <recommendedName>
        <fullName evidence="1">Transposase IS116/IS110/IS902 C-terminal domain-containing protein</fullName>
    </recommendedName>
</protein>
<organism evidence="2 3">
    <name type="scientific">Francisella uliginis</name>
    <dbReference type="NCBI Taxonomy" id="573570"/>
    <lineage>
        <taxon>Bacteria</taxon>
        <taxon>Pseudomonadati</taxon>
        <taxon>Pseudomonadota</taxon>
        <taxon>Gammaproteobacteria</taxon>
        <taxon>Thiotrichales</taxon>
        <taxon>Francisellaceae</taxon>
        <taxon>Francisella</taxon>
    </lineage>
</organism>
<dbReference type="GO" id="GO:0006313">
    <property type="term" value="P:DNA transposition"/>
    <property type="evidence" value="ECO:0007669"/>
    <property type="project" value="InterPro"/>
</dbReference>
<name>A0A1L4BVA0_9GAMM</name>
<dbReference type="InterPro" id="IPR003346">
    <property type="entry name" value="Transposase_20"/>
</dbReference>
<reference evidence="2 3" key="1">
    <citation type="journal article" date="2016" name="Appl. Environ. Microbiol.">
        <title>Whole genome relationships among Francisella bacteria of diverse origin define new species and provide specific regions for detection.</title>
        <authorList>
            <person name="Challacombe J.F."/>
            <person name="Petersen J.M."/>
            <person name="Gallegos-Graves V."/>
            <person name="Hodge D."/>
            <person name="Pillai S."/>
            <person name="Kuske C.R."/>
        </authorList>
    </citation>
    <scope>NUCLEOTIDE SEQUENCE [LARGE SCALE GENOMIC DNA]</scope>
    <source>
        <strain evidence="3">TX07-7310</strain>
    </source>
</reference>
<dbReference type="EMBL" id="CP016796">
    <property type="protein sequence ID" value="API87772.1"/>
    <property type="molecule type" value="Genomic_DNA"/>
</dbReference>
<gene>
    <name evidence="2" type="ORF">F7310_05025</name>
</gene>
<dbReference type="GO" id="GO:0003677">
    <property type="term" value="F:DNA binding"/>
    <property type="evidence" value="ECO:0007669"/>
    <property type="project" value="InterPro"/>
</dbReference>
<proteinExistence type="predicted"/>
<dbReference type="GO" id="GO:0004803">
    <property type="term" value="F:transposase activity"/>
    <property type="evidence" value="ECO:0007669"/>
    <property type="project" value="InterPro"/>
</dbReference>